<protein>
    <submittedName>
        <fullName evidence="10">Probable leucine-rich repeat receptor-like protein kinase At2g33170</fullName>
    </submittedName>
</protein>
<evidence type="ECO:0000256" key="3">
    <source>
        <dbReference type="ARBA" id="ARBA00022692"/>
    </source>
</evidence>
<dbReference type="InterPro" id="IPR013210">
    <property type="entry name" value="LRR_N_plant-typ"/>
</dbReference>
<dbReference type="OrthoDB" id="1600340at2759"/>
<evidence type="ECO:0000256" key="5">
    <source>
        <dbReference type="ARBA" id="ARBA00022737"/>
    </source>
</evidence>
<dbReference type="InterPro" id="IPR046956">
    <property type="entry name" value="RLP23-like"/>
</dbReference>
<dbReference type="PANTHER" id="PTHR48063:SF98">
    <property type="entry name" value="LRR RECEPTOR-LIKE SERINE_THREONINE-PROTEIN KINASE FLS2"/>
    <property type="match status" value="1"/>
</dbReference>
<keyword evidence="3" id="KW-0812">Transmembrane</keyword>
<dbReference type="InterPro" id="IPR001611">
    <property type="entry name" value="Leu-rich_rpt"/>
</dbReference>
<keyword evidence="8" id="KW-0325">Glycoprotein</keyword>
<keyword evidence="2" id="KW-0433">Leucine-rich repeat</keyword>
<dbReference type="STRING" id="4097.A0A1S4A1P3"/>
<feature type="domain" description="Leucine-rich repeat-containing N-terminal plant-type" evidence="9">
    <location>
        <begin position="8"/>
        <end position="37"/>
    </location>
</feature>
<sequence>MSKKRLERLKKEVYDPTFILSSWVVGKDCCEWEGVVCHNLTRHVIELHMHGHFYEHTDLRINSLIPWLPSLLNLENLEMDYVDLRKATNWLQIITNLPSLLHLSLSECVIPNKVGNVTKLNFLDLAFNNLNSTIPNWLYGCKKLESLSLGHNHLEGVVSSLISNLSSITNIDLSDNMLSGKLPNVNGKLRKLEYLYFSQNLFEEEVSEFFNGLGNRSALRYLTLRDNELTGNLPESLGSLSMLESLYIFNNRLEGVVTESNFTNLTQLRYFYASTNSLTLKVSRNWIPPFQAINFVIGGWNIGPPHFPMWIQTQKQIVNLDISNGGIQSEVTTWFWNLASQITFLNLSHNKFVGEVPIVSASSWSSGQGPWIMYLSSNNFSGLLPRISTIELDLSNNSFSEELIVLILRDNNLIGGISKSLEVLSNLQSLDFRRNRLNGSFSSSLKNCTKLHKIDLAENVLVGQLPSWLGTRFPKLIILSLRSNKFDGVLPQELCYLKDLQILDLANNAFVGIIPRCISNFSAMVKGRTVLEDGDELSYSYYVGVVRESAMVTTKGNMYRYDTILALFTSMNMSNNNLSGEIPASFTSLVGLRSFNFSKNHFSGRIPNGIGNMTVLESVDLSEN</sequence>
<dbReference type="AlphaFoldDB" id="A0A1S4A1P3"/>
<evidence type="ECO:0000256" key="4">
    <source>
        <dbReference type="ARBA" id="ARBA00022729"/>
    </source>
</evidence>
<keyword evidence="4" id="KW-0732">Signal</keyword>
<evidence type="ECO:0000256" key="8">
    <source>
        <dbReference type="ARBA" id="ARBA00023180"/>
    </source>
</evidence>
<accession>A0A1S4A1P3</accession>
<dbReference type="Pfam" id="PF08263">
    <property type="entry name" value="LRRNT_2"/>
    <property type="match status" value="1"/>
</dbReference>
<name>A0A1S4A1P3_TOBAC</name>
<evidence type="ECO:0000256" key="6">
    <source>
        <dbReference type="ARBA" id="ARBA00022989"/>
    </source>
</evidence>
<dbReference type="OMA" id="HSRIENG"/>
<dbReference type="InterPro" id="IPR032675">
    <property type="entry name" value="LRR_dom_sf"/>
</dbReference>
<reference evidence="10" key="1">
    <citation type="submission" date="2025-08" db="UniProtKB">
        <authorList>
            <consortium name="RefSeq"/>
        </authorList>
    </citation>
    <scope>IDENTIFICATION</scope>
</reference>
<evidence type="ECO:0000256" key="2">
    <source>
        <dbReference type="ARBA" id="ARBA00022614"/>
    </source>
</evidence>
<dbReference type="PANTHER" id="PTHR48063">
    <property type="entry name" value="LRR RECEPTOR-LIKE KINASE"/>
    <property type="match status" value="1"/>
</dbReference>
<dbReference type="SMART" id="SM00365">
    <property type="entry name" value="LRR_SD22"/>
    <property type="match status" value="5"/>
</dbReference>
<comment type="subcellular location">
    <subcellularLocation>
        <location evidence="1">Membrane</location>
        <topology evidence="1">Single-pass type I membrane protein</topology>
    </subcellularLocation>
</comment>
<keyword evidence="5" id="KW-0677">Repeat</keyword>
<dbReference type="Gene3D" id="3.80.10.10">
    <property type="entry name" value="Ribonuclease Inhibitor"/>
    <property type="match status" value="2"/>
</dbReference>
<evidence type="ECO:0000259" key="9">
    <source>
        <dbReference type="Pfam" id="PF08263"/>
    </source>
</evidence>
<gene>
    <name evidence="10" type="primary">LOC107792797</name>
</gene>
<evidence type="ECO:0000256" key="1">
    <source>
        <dbReference type="ARBA" id="ARBA00004479"/>
    </source>
</evidence>
<dbReference type="KEGG" id="nta:107792797"/>
<organism evidence="10">
    <name type="scientific">Nicotiana tabacum</name>
    <name type="common">Common tobacco</name>
    <dbReference type="NCBI Taxonomy" id="4097"/>
    <lineage>
        <taxon>Eukaryota</taxon>
        <taxon>Viridiplantae</taxon>
        <taxon>Streptophyta</taxon>
        <taxon>Embryophyta</taxon>
        <taxon>Tracheophyta</taxon>
        <taxon>Spermatophyta</taxon>
        <taxon>Magnoliopsida</taxon>
        <taxon>eudicotyledons</taxon>
        <taxon>Gunneridae</taxon>
        <taxon>Pentapetalae</taxon>
        <taxon>asterids</taxon>
        <taxon>lamiids</taxon>
        <taxon>Solanales</taxon>
        <taxon>Solanaceae</taxon>
        <taxon>Nicotianoideae</taxon>
        <taxon>Nicotianeae</taxon>
        <taxon>Nicotiana</taxon>
    </lineage>
</organism>
<dbReference type="GO" id="GO:0016020">
    <property type="term" value="C:membrane"/>
    <property type="evidence" value="ECO:0007669"/>
    <property type="project" value="UniProtKB-SubCell"/>
</dbReference>
<evidence type="ECO:0000313" key="10">
    <source>
        <dbReference type="RefSeq" id="XP_016470520.1"/>
    </source>
</evidence>
<dbReference type="SUPFAM" id="SSF52058">
    <property type="entry name" value="L domain-like"/>
    <property type="match status" value="2"/>
</dbReference>
<dbReference type="RefSeq" id="XP_016470520.1">
    <property type="nucleotide sequence ID" value="XM_016615034.1"/>
</dbReference>
<keyword evidence="6" id="KW-1133">Transmembrane helix</keyword>
<evidence type="ECO:0000256" key="7">
    <source>
        <dbReference type="ARBA" id="ARBA00023136"/>
    </source>
</evidence>
<dbReference type="PaxDb" id="4097-A0A1S4A1P3"/>
<dbReference type="FunFam" id="3.80.10.10:FF:000383">
    <property type="entry name" value="Leucine-rich repeat receptor protein kinase EMS1"/>
    <property type="match status" value="1"/>
</dbReference>
<proteinExistence type="predicted"/>
<keyword evidence="7" id="KW-0472">Membrane</keyword>
<dbReference type="Pfam" id="PF00560">
    <property type="entry name" value="LRR_1"/>
    <property type="match status" value="8"/>
</dbReference>